<reference evidence="3 4" key="1">
    <citation type="journal article" date="2014" name="Environ. Microbiol.">
        <title>Insights into organohalide respiration and the versatile catabolism of Sulfurospirillum multivorans gained from comparative genomics and physiological studies.</title>
        <authorList>
            <person name="Goris T."/>
            <person name="Schubert T."/>
            <person name="Gadkari J."/>
            <person name="Wubet T."/>
            <person name="Tarkka M."/>
            <person name="Buscot F."/>
            <person name="Adrian L."/>
            <person name="Diekert G."/>
        </authorList>
    </citation>
    <scope>NUCLEOTIDE SEQUENCE [LARGE SCALE GENOMIC DNA]</scope>
    <source>
        <strain evidence="4">DM 12446 / JCM 15788 / NBRC 109480</strain>
    </source>
</reference>
<organism evidence="3 4">
    <name type="scientific">Sulfurospirillum multivorans (strain DM 12446 / JCM 15788 / NBRC 109480)</name>
    <dbReference type="NCBI Taxonomy" id="1150621"/>
    <lineage>
        <taxon>Bacteria</taxon>
        <taxon>Pseudomonadati</taxon>
        <taxon>Campylobacterota</taxon>
        <taxon>Epsilonproteobacteria</taxon>
        <taxon>Campylobacterales</taxon>
        <taxon>Sulfurospirillaceae</taxon>
        <taxon>Sulfurospirillum</taxon>
    </lineage>
</organism>
<keyword evidence="3" id="KW-0966">Cell projection</keyword>
<dbReference type="Gene3D" id="2.30.30.760">
    <property type="match status" value="1"/>
</dbReference>
<dbReference type="PANTHER" id="PTHR36307">
    <property type="entry name" value="FLAGELLA BASAL BODY P-RING FORMATION PROTEIN FLGA"/>
    <property type="match status" value="1"/>
</dbReference>
<dbReference type="KEGG" id="smul:SMUL_1661"/>
<gene>
    <name evidence="3" type="primary">flgA</name>
    <name evidence="3" type="ORF">SMUL_1661</name>
</gene>
<sequence length="245" mass="27674">MHYTVSTNTLRTAFNDLNATIIDSSDGVVIFRRHCSLMGKADAMTELFLKKFQETSPFVRIDEKPRISIKTSLPTDFERYELVDISISDAMLKKNSGSFVAVFKVGDREKKLYFAYEMNAKVMVFKAKHNLLNGKILTNDDYESVWESLDALPNRVITNEIPQNAVIKNGVKEGQILTDFHLDIKKMLSRKASIKALLKEEGLVIEVQATLLEDGNIGDVVKIRTEQGKILSAKILSPYEVIILE</sequence>
<dbReference type="AlphaFoldDB" id="A0AA86AMD2"/>
<protein>
    <recommendedName>
        <fullName evidence="1">Flagella basal body P-ring formation protein FlgA</fullName>
    </recommendedName>
</protein>
<keyword evidence="3" id="KW-0282">Flagellum</keyword>
<keyword evidence="1" id="KW-0574">Periplasm</keyword>
<comment type="similarity">
    <text evidence="1">Belongs to the FlgA family.</text>
</comment>
<proteinExistence type="inferred from homology"/>
<feature type="domain" description="Flagella basal body P-ring formation protein FlgA SAF" evidence="2">
    <location>
        <begin position="124"/>
        <end position="242"/>
    </location>
</feature>
<keyword evidence="3" id="KW-0969">Cilium</keyword>
<comment type="subcellular location">
    <subcellularLocation>
        <location evidence="1">Periplasm</location>
    </subcellularLocation>
</comment>
<dbReference type="GO" id="GO:0044780">
    <property type="term" value="P:bacterial-type flagellum assembly"/>
    <property type="evidence" value="ECO:0007669"/>
    <property type="project" value="InterPro"/>
</dbReference>
<dbReference type="Pfam" id="PF13144">
    <property type="entry name" value="ChapFlgA"/>
    <property type="match status" value="1"/>
</dbReference>
<keyword evidence="1" id="KW-1005">Bacterial flagellum biogenesis</keyword>
<name>A0AA86AMD2_SULMK</name>
<dbReference type="Proteomes" id="UP000019322">
    <property type="component" value="Chromosome"/>
</dbReference>
<dbReference type="EMBL" id="CP007201">
    <property type="protein sequence ID" value="AHJ12919.1"/>
    <property type="molecule type" value="Genomic_DNA"/>
</dbReference>
<dbReference type="InterPro" id="IPR039246">
    <property type="entry name" value="Flagellar_FlgA"/>
</dbReference>
<dbReference type="RefSeq" id="WP_025344790.1">
    <property type="nucleotide sequence ID" value="NZ_CP007201.1"/>
</dbReference>
<comment type="function">
    <text evidence="1">Involved in the assembly process of the P-ring formation. It may associate with FlgF on the rod constituting a structure essential for the P-ring assembly or may act as a modulator protein for the P-ring assembly.</text>
</comment>
<evidence type="ECO:0000256" key="1">
    <source>
        <dbReference type="RuleBase" id="RU362063"/>
    </source>
</evidence>
<evidence type="ECO:0000313" key="4">
    <source>
        <dbReference type="Proteomes" id="UP000019322"/>
    </source>
</evidence>
<evidence type="ECO:0000313" key="3">
    <source>
        <dbReference type="EMBL" id="AHJ12919.1"/>
    </source>
</evidence>
<dbReference type="GO" id="GO:0042597">
    <property type="term" value="C:periplasmic space"/>
    <property type="evidence" value="ECO:0007669"/>
    <property type="project" value="UniProtKB-SubCell"/>
</dbReference>
<dbReference type="NCBIfam" id="TIGR03170">
    <property type="entry name" value="flgA_cterm"/>
    <property type="match status" value="1"/>
</dbReference>
<dbReference type="PANTHER" id="PTHR36307:SF1">
    <property type="entry name" value="FLAGELLA BASAL BODY P-RING FORMATION PROTEIN FLGA"/>
    <property type="match status" value="1"/>
</dbReference>
<dbReference type="InterPro" id="IPR017585">
    <property type="entry name" value="SAF_FlgA"/>
</dbReference>
<evidence type="ECO:0000259" key="2">
    <source>
        <dbReference type="Pfam" id="PF13144"/>
    </source>
</evidence>
<accession>A0AA86AMD2</accession>